<dbReference type="InterPro" id="IPR050848">
    <property type="entry name" value="Homeobox_TF"/>
</dbReference>
<evidence type="ECO:0000256" key="7">
    <source>
        <dbReference type="SAM" id="MobiDB-lite"/>
    </source>
</evidence>
<dbReference type="GO" id="GO:0005634">
    <property type="term" value="C:nucleus"/>
    <property type="evidence" value="ECO:0007669"/>
    <property type="project" value="UniProtKB-SubCell"/>
</dbReference>
<evidence type="ECO:0000256" key="4">
    <source>
        <dbReference type="ARBA" id="ARBA00023242"/>
    </source>
</evidence>
<dbReference type="InterPro" id="IPR000047">
    <property type="entry name" value="HTH_motif"/>
</dbReference>
<reference evidence="9" key="1">
    <citation type="submission" date="2022-07" db="EMBL/GenBank/DDBJ databases">
        <authorList>
            <person name="Trinca V."/>
            <person name="Uliana J.V.C."/>
            <person name="Torres T.T."/>
            <person name="Ward R.J."/>
            <person name="Monesi N."/>
        </authorList>
    </citation>
    <scope>NUCLEOTIDE SEQUENCE</scope>
    <source>
        <strain evidence="9">HSMRA1968</strain>
        <tissue evidence="9">Whole embryos</tissue>
    </source>
</reference>
<comment type="subcellular location">
    <subcellularLocation>
        <location evidence="1 5 6">Nucleus</location>
    </subcellularLocation>
</comment>
<dbReference type="OrthoDB" id="6159439at2759"/>
<gene>
    <name evidence="9" type="primary">bsh</name>
    <name evidence="9" type="ORF">Bhyg_16634</name>
</gene>
<dbReference type="PANTHER" id="PTHR24333">
    <property type="entry name" value="HOMEO BOX HB9 LIKE A-RELATED"/>
    <property type="match status" value="1"/>
</dbReference>
<dbReference type="SUPFAM" id="SSF46689">
    <property type="entry name" value="Homeodomain-like"/>
    <property type="match status" value="1"/>
</dbReference>
<keyword evidence="2 5" id="KW-0238">DNA-binding</keyword>
<evidence type="ECO:0000259" key="8">
    <source>
        <dbReference type="PROSITE" id="PS50071"/>
    </source>
</evidence>
<keyword evidence="4 5" id="KW-0539">Nucleus</keyword>
<feature type="domain" description="Homeobox" evidence="8">
    <location>
        <begin position="187"/>
        <end position="247"/>
    </location>
</feature>
<evidence type="ECO:0000313" key="10">
    <source>
        <dbReference type="Proteomes" id="UP001151699"/>
    </source>
</evidence>
<dbReference type="GO" id="GO:0003677">
    <property type="term" value="F:DNA binding"/>
    <property type="evidence" value="ECO:0007669"/>
    <property type="project" value="UniProtKB-UniRule"/>
</dbReference>
<dbReference type="InterPro" id="IPR020479">
    <property type="entry name" value="HD_metazoa"/>
</dbReference>
<dbReference type="EMBL" id="WJQU01002965">
    <property type="protein sequence ID" value="KAJ6628977.1"/>
    <property type="molecule type" value="Genomic_DNA"/>
</dbReference>
<keyword evidence="10" id="KW-1185">Reference proteome</keyword>
<dbReference type="Proteomes" id="UP001151699">
    <property type="component" value="Unassembled WGS sequence"/>
</dbReference>
<evidence type="ECO:0000256" key="6">
    <source>
        <dbReference type="RuleBase" id="RU000682"/>
    </source>
</evidence>
<dbReference type="PRINTS" id="PR00031">
    <property type="entry name" value="HTHREPRESSR"/>
</dbReference>
<dbReference type="InterPro" id="IPR017970">
    <property type="entry name" value="Homeobox_CS"/>
</dbReference>
<dbReference type="PROSITE" id="PS50071">
    <property type="entry name" value="HOMEOBOX_2"/>
    <property type="match status" value="1"/>
</dbReference>
<sequence length="329" mass="36987">MSTKDIQFTENKISVQQGSYVPKTPFLIDDILHQRNSGEQSHKISANKINNNSDNVITELSNKVARNNHMNDHMSSPNGQGCEEDYRKIIQHERFKIHERIPTTQSHFNSSNQNMLYATNPYSDSSGYLQMALGAYLSPSGGGYKSVDPYFLSQGIFSGAHLFSGSGCPVPELALGIGMGVNALRHCRRRKARTVFSDPQLTGLEKRFEAQRYLSTPERVELATSLGLSETQVKTWFQNRRMKHKKQLRRREVNSEPVDFSRNVKPNQSSDTTPNSNRSFSTYSLDEKKTLGILRSVSSDDMVKSSDENSDDESDVDIVGDPMGKGYMT</sequence>
<evidence type="ECO:0000256" key="1">
    <source>
        <dbReference type="ARBA" id="ARBA00004123"/>
    </source>
</evidence>
<comment type="caution">
    <text evidence="9">The sequence shown here is derived from an EMBL/GenBank/DDBJ whole genome shotgun (WGS) entry which is preliminary data.</text>
</comment>
<feature type="compositionally biased region" description="Polar residues" evidence="7">
    <location>
        <begin position="264"/>
        <end position="283"/>
    </location>
</feature>
<proteinExistence type="predicted"/>
<protein>
    <submittedName>
        <fullName evidence="9">Brain-specific homeobox protein</fullName>
    </submittedName>
</protein>
<dbReference type="PRINTS" id="PR00024">
    <property type="entry name" value="HOMEOBOX"/>
</dbReference>
<keyword evidence="3 5" id="KW-0371">Homeobox</keyword>
<dbReference type="InterPro" id="IPR001356">
    <property type="entry name" value="HD"/>
</dbReference>
<evidence type="ECO:0000256" key="3">
    <source>
        <dbReference type="ARBA" id="ARBA00023155"/>
    </source>
</evidence>
<feature type="DNA-binding region" description="Homeobox" evidence="5">
    <location>
        <begin position="189"/>
        <end position="248"/>
    </location>
</feature>
<dbReference type="FunFam" id="1.10.10.60:FF:000373">
    <property type="entry name" value="Blast:Brain-specific homeobox protein"/>
    <property type="match status" value="1"/>
</dbReference>
<organism evidence="9 10">
    <name type="scientific">Pseudolycoriella hygida</name>
    <dbReference type="NCBI Taxonomy" id="35572"/>
    <lineage>
        <taxon>Eukaryota</taxon>
        <taxon>Metazoa</taxon>
        <taxon>Ecdysozoa</taxon>
        <taxon>Arthropoda</taxon>
        <taxon>Hexapoda</taxon>
        <taxon>Insecta</taxon>
        <taxon>Pterygota</taxon>
        <taxon>Neoptera</taxon>
        <taxon>Endopterygota</taxon>
        <taxon>Diptera</taxon>
        <taxon>Nematocera</taxon>
        <taxon>Sciaroidea</taxon>
        <taxon>Sciaridae</taxon>
        <taxon>Pseudolycoriella</taxon>
    </lineage>
</organism>
<dbReference type="Pfam" id="PF00046">
    <property type="entry name" value="Homeodomain"/>
    <property type="match status" value="1"/>
</dbReference>
<dbReference type="Gene3D" id="1.10.10.60">
    <property type="entry name" value="Homeodomain-like"/>
    <property type="match status" value="1"/>
</dbReference>
<evidence type="ECO:0000256" key="2">
    <source>
        <dbReference type="ARBA" id="ARBA00023125"/>
    </source>
</evidence>
<feature type="compositionally biased region" description="Acidic residues" evidence="7">
    <location>
        <begin position="308"/>
        <end position="318"/>
    </location>
</feature>
<feature type="region of interest" description="Disordered" evidence="7">
    <location>
        <begin position="244"/>
        <end position="283"/>
    </location>
</feature>
<accession>A0A9Q0MIW6</accession>
<dbReference type="AlphaFoldDB" id="A0A9Q0MIW6"/>
<evidence type="ECO:0000256" key="5">
    <source>
        <dbReference type="PROSITE-ProRule" id="PRU00108"/>
    </source>
</evidence>
<evidence type="ECO:0000313" key="9">
    <source>
        <dbReference type="EMBL" id="KAJ6628977.1"/>
    </source>
</evidence>
<dbReference type="CDD" id="cd00086">
    <property type="entry name" value="homeodomain"/>
    <property type="match status" value="1"/>
</dbReference>
<dbReference type="SMART" id="SM00389">
    <property type="entry name" value="HOX"/>
    <property type="match status" value="1"/>
</dbReference>
<feature type="region of interest" description="Disordered" evidence="7">
    <location>
        <begin position="296"/>
        <end position="329"/>
    </location>
</feature>
<name>A0A9Q0MIW6_9DIPT</name>
<dbReference type="InterPro" id="IPR009057">
    <property type="entry name" value="Homeodomain-like_sf"/>
</dbReference>
<dbReference type="PROSITE" id="PS00027">
    <property type="entry name" value="HOMEOBOX_1"/>
    <property type="match status" value="1"/>
</dbReference>
<dbReference type="PANTHER" id="PTHR24333:SF8">
    <property type="entry name" value="HOMEOBOX PROTEIN CEH-62"/>
    <property type="match status" value="1"/>
</dbReference>
<dbReference type="GO" id="GO:0000981">
    <property type="term" value="F:DNA-binding transcription factor activity, RNA polymerase II-specific"/>
    <property type="evidence" value="ECO:0007669"/>
    <property type="project" value="InterPro"/>
</dbReference>